<organism evidence="1 2">
    <name type="scientific">Cucumis melo var. makuwa</name>
    <name type="common">Oriental melon</name>
    <dbReference type="NCBI Taxonomy" id="1194695"/>
    <lineage>
        <taxon>Eukaryota</taxon>
        <taxon>Viridiplantae</taxon>
        <taxon>Streptophyta</taxon>
        <taxon>Embryophyta</taxon>
        <taxon>Tracheophyta</taxon>
        <taxon>Spermatophyta</taxon>
        <taxon>Magnoliopsida</taxon>
        <taxon>eudicotyledons</taxon>
        <taxon>Gunneridae</taxon>
        <taxon>Pentapetalae</taxon>
        <taxon>rosids</taxon>
        <taxon>fabids</taxon>
        <taxon>Cucurbitales</taxon>
        <taxon>Cucurbitaceae</taxon>
        <taxon>Benincaseae</taxon>
        <taxon>Cucumis</taxon>
    </lineage>
</organism>
<protein>
    <submittedName>
        <fullName evidence="1">RNA-directed DNA polymerase-like protein</fullName>
    </submittedName>
</protein>
<dbReference type="GO" id="GO:0003676">
    <property type="term" value="F:nucleic acid binding"/>
    <property type="evidence" value="ECO:0007669"/>
    <property type="project" value="InterPro"/>
</dbReference>
<keyword evidence="1" id="KW-0548">Nucleotidyltransferase</keyword>
<dbReference type="Gene3D" id="3.30.70.270">
    <property type="match status" value="1"/>
</dbReference>
<name>A0A5D3C3C4_CUCMM</name>
<dbReference type="Proteomes" id="UP000321947">
    <property type="component" value="Unassembled WGS sequence"/>
</dbReference>
<dbReference type="GO" id="GO:0003964">
    <property type="term" value="F:RNA-directed DNA polymerase activity"/>
    <property type="evidence" value="ECO:0007669"/>
    <property type="project" value="UniProtKB-KW"/>
</dbReference>
<dbReference type="InterPro" id="IPR053134">
    <property type="entry name" value="RNA-dir_DNA_polymerase"/>
</dbReference>
<dbReference type="InterPro" id="IPR043128">
    <property type="entry name" value="Rev_trsase/Diguanyl_cyclase"/>
</dbReference>
<dbReference type="AlphaFoldDB" id="A0A5D3C3C4"/>
<dbReference type="InterPro" id="IPR043502">
    <property type="entry name" value="DNA/RNA_pol_sf"/>
</dbReference>
<reference evidence="1 2" key="1">
    <citation type="submission" date="2019-08" db="EMBL/GenBank/DDBJ databases">
        <title>Draft genome sequences of two oriental melons (Cucumis melo L. var makuwa).</title>
        <authorList>
            <person name="Kwon S.-Y."/>
        </authorList>
    </citation>
    <scope>NUCLEOTIDE SEQUENCE [LARGE SCALE GENOMIC DNA]</scope>
    <source>
        <strain evidence="2">cv. Chang Bougi</strain>
        <tissue evidence="1">Leaf</tissue>
    </source>
</reference>
<proteinExistence type="predicted"/>
<evidence type="ECO:0000313" key="2">
    <source>
        <dbReference type="Proteomes" id="UP000321947"/>
    </source>
</evidence>
<evidence type="ECO:0000313" key="1">
    <source>
        <dbReference type="EMBL" id="TYK06411.1"/>
    </source>
</evidence>
<dbReference type="EMBL" id="SSTD01013547">
    <property type="protein sequence ID" value="TYK06411.1"/>
    <property type="molecule type" value="Genomic_DNA"/>
</dbReference>
<accession>A0A5D3C3C4</accession>
<keyword evidence="1" id="KW-0808">Transferase</keyword>
<dbReference type="PANTHER" id="PTHR24559:SF436">
    <property type="entry name" value="RNA-DIRECTED DNA POLYMERASE HOMOLOG"/>
    <property type="match status" value="1"/>
</dbReference>
<keyword evidence="1" id="KW-0695">RNA-directed DNA polymerase</keyword>
<comment type="caution">
    <text evidence="1">The sequence shown here is derived from an EMBL/GenBank/DDBJ whole genome shotgun (WGS) entry which is preliminary data.</text>
</comment>
<dbReference type="SUPFAM" id="SSF56672">
    <property type="entry name" value="DNA/RNA polymerases"/>
    <property type="match status" value="1"/>
</dbReference>
<sequence>MLSSKNDSGRGTEMTCVIGHGAFEFSVVPFSLTDVIATFCVSMNQVFQNYLNNSAMVYLDEIVTHNLTREEPKDHLQKWGGNLECQAAFDCLKQAMTEGPILRVADATKSFEGETERFNYILKEYLHHFVDDRQRNWVQLLNVAQFGHNAQTDLSTRRSQFEIDGSRHFVLSPLVDCPYVGNNLQEEDREVKKILADGVRKGRRPKKEIHKFLVKRKNLPVEVTCREHVEDVEVWKQKIEEFQFC</sequence>
<dbReference type="PANTHER" id="PTHR24559">
    <property type="entry name" value="TRANSPOSON TY3-I GAG-POL POLYPROTEIN"/>
    <property type="match status" value="1"/>
</dbReference>
<gene>
    <name evidence="1" type="ORF">E5676_scaffold163G001120</name>
</gene>
<dbReference type="InterPro" id="IPR036397">
    <property type="entry name" value="RNaseH_sf"/>
</dbReference>
<dbReference type="Gene3D" id="3.30.420.10">
    <property type="entry name" value="Ribonuclease H-like superfamily/Ribonuclease H"/>
    <property type="match status" value="1"/>
</dbReference>